<evidence type="ECO:0000313" key="3">
    <source>
        <dbReference type="Proteomes" id="UP000280296"/>
    </source>
</evidence>
<proteinExistence type="predicted"/>
<dbReference type="AlphaFoldDB" id="A0A432MJT2"/>
<reference evidence="2 3" key="2">
    <citation type="submission" date="2019-01" db="EMBL/GenBank/DDBJ databases">
        <title>Tautonia sociabilis, a novel thermotolerant planctomycete of Isosphaeraceae family, isolated from a 4000 m deep subterranean habitat.</title>
        <authorList>
            <person name="Kovaleva O.L."/>
            <person name="Elcheninov A.G."/>
            <person name="Van Heerden E."/>
            <person name="Toshchakov S.V."/>
            <person name="Novikov A."/>
            <person name="Bonch-Osmolovskaya E.A."/>
            <person name="Kublanov I.V."/>
        </authorList>
    </citation>
    <scope>NUCLEOTIDE SEQUENCE [LARGE SCALE GENOMIC DNA]</scope>
    <source>
        <strain evidence="2 3">GM2012</strain>
    </source>
</reference>
<feature type="signal peptide" evidence="1">
    <location>
        <begin position="1"/>
        <end position="24"/>
    </location>
</feature>
<name>A0A432MJT2_9BACT</name>
<dbReference type="Proteomes" id="UP000280296">
    <property type="component" value="Unassembled WGS sequence"/>
</dbReference>
<accession>A0A432MJT2</accession>
<evidence type="ECO:0000256" key="1">
    <source>
        <dbReference type="SAM" id="SignalP"/>
    </source>
</evidence>
<sequence length="162" mass="16903">MQVPTALRRLIPLSSSFAAILLLAAGCGDGTGLPKRYPVSGTVTYKGEPVKTGTIQFTPEDLNNGRAASGVITDGSYYLTTAVDGDGALPGNYKVAIIAQDVDLEKALAGVEGGSPKQDDIAKAYAEAKDLVPSKYSLPDTSGLTYTVKEGSNRNVDFDLTD</sequence>
<comment type="caution">
    <text evidence="2">The sequence shown here is derived from an EMBL/GenBank/DDBJ whole genome shotgun (WGS) entry which is preliminary data.</text>
</comment>
<keyword evidence="3" id="KW-1185">Reference proteome</keyword>
<organism evidence="2 3">
    <name type="scientific">Tautonia sociabilis</name>
    <dbReference type="NCBI Taxonomy" id="2080755"/>
    <lineage>
        <taxon>Bacteria</taxon>
        <taxon>Pseudomonadati</taxon>
        <taxon>Planctomycetota</taxon>
        <taxon>Planctomycetia</taxon>
        <taxon>Isosphaerales</taxon>
        <taxon>Isosphaeraceae</taxon>
        <taxon>Tautonia</taxon>
    </lineage>
</organism>
<reference evidence="2 3" key="1">
    <citation type="submission" date="2018-12" db="EMBL/GenBank/DDBJ databases">
        <authorList>
            <person name="Toschakov S.V."/>
        </authorList>
    </citation>
    <scope>NUCLEOTIDE SEQUENCE [LARGE SCALE GENOMIC DNA]</scope>
    <source>
        <strain evidence="2 3">GM2012</strain>
    </source>
</reference>
<dbReference type="RefSeq" id="WP_126725567.1">
    <property type="nucleotide sequence ID" value="NZ_RYZH01000020.1"/>
</dbReference>
<evidence type="ECO:0000313" key="2">
    <source>
        <dbReference type="EMBL" id="RUL87509.1"/>
    </source>
</evidence>
<protein>
    <recommendedName>
        <fullName evidence="4">Carboxypeptidase regulatory-like domain-containing protein</fullName>
    </recommendedName>
</protein>
<dbReference type="EMBL" id="RYZH01000020">
    <property type="protein sequence ID" value="RUL87509.1"/>
    <property type="molecule type" value="Genomic_DNA"/>
</dbReference>
<keyword evidence="1" id="KW-0732">Signal</keyword>
<evidence type="ECO:0008006" key="4">
    <source>
        <dbReference type="Google" id="ProtNLM"/>
    </source>
</evidence>
<gene>
    <name evidence="2" type="ORF">TsocGM_11760</name>
</gene>
<feature type="chain" id="PRO_5019363083" description="Carboxypeptidase regulatory-like domain-containing protein" evidence="1">
    <location>
        <begin position="25"/>
        <end position="162"/>
    </location>
</feature>
<dbReference type="OrthoDB" id="291697at2"/>